<dbReference type="RefSeq" id="WP_390356372.1">
    <property type="nucleotide sequence ID" value="NZ_JBHUIZ010000012.1"/>
</dbReference>
<sequence length="58" mass="6732">MSPLSKIVEIAHRLPYSVLTDIQHRMGDWIASGGDENDPYIEQQLRYARLFVEERTGK</sequence>
<keyword evidence="3" id="KW-1185">Reference proteome</keyword>
<dbReference type="Proteomes" id="UP001281447">
    <property type="component" value="Unassembled WGS sequence"/>
</dbReference>
<dbReference type="Pfam" id="PF21793">
    <property type="entry name" value="DUF6877"/>
    <property type="match status" value="1"/>
</dbReference>
<dbReference type="EMBL" id="JAWDIP010000003">
    <property type="protein sequence ID" value="MDY0395403.1"/>
    <property type="molecule type" value="Genomic_DNA"/>
</dbReference>
<comment type="caution">
    <text evidence="2">The sequence shown here is derived from an EMBL/GenBank/DDBJ whole genome shotgun (WGS) entry which is preliminary data.</text>
</comment>
<gene>
    <name evidence="2" type="ORF">RWE15_14380</name>
</gene>
<name>A0ABU5C7X9_9BACI</name>
<dbReference type="InterPro" id="IPR049242">
    <property type="entry name" value="DUF6877"/>
</dbReference>
<reference evidence="2 3" key="1">
    <citation type="submission" date="2023-10" db="EMBL/GenBank/DDBJ databases">
        <title>Virgibacillus halophilus 5B73C genome.</title>
        <authorList>
            <person name="Miliotis G."/>
            <person name="Sengupta P."/>
            <person name="Hameed A."/>
            <person name="Chuvochina M."/>
            <person name="Mcdonagh F."/>
            <person name="Simpson A.C."/>
            <person name="Singh N.K."/>
            <person name="Rekha P.D."/>
            <person name="Raman K."/>
            <person name="Hugenholtz P."/>
            <person name="Venkateswaran K."/>
        </authorList>
    </citation>
    <scope>NUCLEOTIDE SEQUENCE [LARGE SCALE GENOMIC DNA]</scope>
    <source>
        <strain evidence="2 3">5B73C</strain>
    </source>
</reference>
<feature type="domain" description="DUF6877" evidence="1">
    <location>
        <begin position="1"/>
        <end position="52"/>
    </location>
</feature>
<evidence type="ECO:0000313" key="3">
    <source>
        <dbReference type="Proteomes" id="UP001281447"/>
    </source>
</evidence>
<evidence type="ECO:0000259" key="1">
    <source>
        <dbReference type="Pfam" id="PF21793"/>
    </source>
</evidence>
<proteinExistence type="predicted"/>
<evidence type="ECO:0000313" key="2">
    <source>
        <dbReference type="EMBL" id="MDY0395403.1"/>
    </source>
</evidence>
<organism evidence="2 3">
    <name type="scientific">Tigheibacillus halophilus</name>
    <dbReference type="NCBI Taxonomy" id="361280"/>
    <lineage>
        <taxon>Bacteria</taxon>
        <taxon>Bacillati</taxon>
        <taxon>Bacillota</taxon>
        <taxon>Bacilli</taxon>
        <taxon>Bacillales</taxon>
        <taxon>Bacillaceae</taxon>
        <taxon>Tigheibacillus</taxon>
    </lineage>
</organism>
<protein>
    <recommendedName>
        <fullName evidence="1">DUF6877 domain-containing protein</fullName>
    </recommendedName>
</protein>
<accession>A0ABU5C7X9</accession>